<comment type="pathway">
    <text evidence="2">Protein modification; protein ubiquitination.</text>
</comment>
<evidence type="ECO:0000259" key="7">
    <source>
        <dbReference type="PROSITE" id="PS51698"/>
    </source>
</evidence>
<dbReference type="Pfam" id="PF25598">
    <property type="entry name" value="ARM_PUB"/>
    <property type="match status" value="1"/>
</dbReference>
<evidence type="ECO:0000256" key="5">
    <source>
        <dbReference type="ARBA" id="ARBA00022786"/>
    </source>
</evidence>
<dbReference type="GO" id="GO:0016567">
    <property type="term" value="P:protein ubiquitination"/>
    <property type="evidence" value="ECO:0007669"/>
    <property type="project" value="UniProtKB-UniPathway"/>
</dbReference>
<dbReference type="UniPathway" id="UPA00143"/>
<sequence>MVGNCDRRFLTLPAMRPCQEVSPAVIVHDLAALGRDIQILHRSASFPTHRRSGREAVREVGALLEFFDAVRDRDPSLLPGSAFLGLSELHVAFQKLRHLLRDCGLRGAPLWVLMTSGRVSDEFRILVRSIATALDVLPLAAIDAPGEVKEVVRLVAEQARRVVIGTDPADAAAAGEVCKILGRVEKGVDPDPGRLEGVLRHLRIRTWTECDEEIVFLEGELGATLSSKGEQDEIMLLSSLRGLMNYARSAFRCPISLELMSEPVTIATGHTYDRASIGRWLASGNDTCPVTGKRLMSHDFVPNFALGKLIRRLCQERNIPIAEPCKDRHGFRKSSIPSPAAAGATRVLCDLLVNRLSDTGSAHKSSKIVYEVRLLAKSSLFDRVCLVEAGAVPRLLFLLSSPDPHTQADAMAAVLCLSKHPKGRKSVFESSGLHPIVQVLRRGLTTEAQQNAAATVFYLSAVEEDRREIGEMPEAIPALVALLQRESIRGKKNAAVALFGLLLVPGNHRKVLAAGAVSILIEQLSSDREDLVGDCLAVLAALAESPEGTYAILHHHCCKT</sequence>
<dbReference type="PANTHER" id="PTHR23315">
    <property type="entry name" value="U BOX DOMAIN-CONTAINING"/>
    <property type="match status" value="1"/>
</dbReference>
<dbReference type="Proteomes" id="UP000652761">
    <property type="component" value="Unassembled WGS sequence"/>
</dbReference>
<dbReference type="Pfam" id="PF04564">
    <property type="entry name" value="U-box"/>
    <property type="match status" value="1"/>
</dbReference>
<dbReference type="PANTHER" id="PTHR23315:SF307">
    <property type="entry name" value="U-BOX DOMAIN-CONTAINING PROTEIN 19"/>
    <property type="match status" value="1"/>
</dbReference>
<comment type="caution">
    <text evidence="8">The sequence shown here is derived from an EMBL/GenBank/DDBJ whole genome shotgun (WGS) entry which is preliminary data.</text>
</comment>
<accession>A0A843V505</accession>
<dbReference type="InterPro" id="IPR045210">
    <property type="entry name" value="RING-Ubox_PUB"/>
</dbReference>
<dbReference type="Gene3D" id="3.30.40.10">
    <property type="entry name" value="Zinc/RING finger domain, C3HC4 (zinc finger)"/>
    <property type="match status" value="1"/>
</dbReference>
<feature type="non-terminal residue" evidence="8">
    <location>
        <position position="1"/>
    </location>
</feature>
<dbReference type="InterPro" id="IPR016024">
    <property type="entry name" value="ARM-type_fold"/>
</dbReference>
<dbReference type="SMART" id="SM00185">
    <property type="entry name" value="ARM"/>
    <property type="match status" value="4"/>
</dbReference>
<dbReference type="SMART" id="SM00504">
    <property type="entry name" value="Ubox"/>
    <property type="match status" value="1"/>
</dbReference>
<dbReference type="Gene3D" id="1.25.10.10">
    <property type="entry name" value="Leucine-rich Repeat Variant"/>
    <property type="match status" value="1"/>
</dbReference>
<protein>
    <recommendedName>
        <fullName evidence="3">RING-type E3 ubiquitin transferase</fullName>
        <ecNumber evidence="3">2.3.2.27</ecNumber>
    </recommendedName>
</protein>
<dbReference type="EMBL" id="NMUH01001174">
    <property type="protein sequence ID" value="MQL89737.1"/>
    <property type="molecule type" value="Genomic_DNA"/>
</dbReference>
<keyword evidence="4" id="KW-0808">Transferase</keyword>
<name>A0A843V505_COLES</name>
<dbReference type="AlphaFoldDB" id="A0A843V505"/>
<dbReference type="PROSITE" id="PS51698">
    <property type="entry name" value="U_BOX"/>
    <property type="match status" value="1"/>
</dbReference>
<dbReference type="InterPro" id="IPR058678">
    <property type="entry name" value="ARM_PUB"/>
</dbReference>
<comment type="catalytic activity">
    <reaction evidence="1">
        <text>S-ubiquitinyl-[E2 ubiquitin-conjugating enzyme]-L-cysteine + [acceptor protein]-L-lysine = [E2 ubiquitin-conjugating enzyme]-L-cysteine + N(6)-ubiquitinyl-[acceptor protein]-L-lysine.</text>
        <dbReference type="EC" id="2.3.2.27"/>
    </reaction>
</comment>
<organism evidence="8 9">
    <name type="scientific">Colocasia esculenta</name>
    <name type="common">Wild taro</name>
    <name type="synonym">Arum esculentum</name>
    <dbReference type="NCBI Taxonomy" id="4460"/>
    <lineage>
        <taxon>Eukaryota</taxon>
        <taxon>Viridiplantae</taxon>
        <taxon>Streptophyta</taxon>
        <taxon>Embryophyta</taxon>
        <taxon>Tracheophyta</taxon>
        <taxon>Spermatophyta</taxon>
        <taxon>Magnoliopsida</taxon>
        <taxon>Liliopsida</taxon>
        <taxon>Araceae</taxon>
        <taxon>Aroideae</taxon>
        <taxon>Colocasieae</taxon>
        <taxon>Colocasia</taxon>
    </lineage>
</organism>
<feature type="domain" description="U-box" evidence="7">
    <location>
        <begin position="246"/>
        <end position="320"/>
    </location>
</feature>
<feature type="repeat" description="ARM" evidence="6">
    <location>
        <begin position="390"/>
        <end position="432"/>
    </location>
</feature>
<dbReference type="SUPFAM" id="SSF57850">
    <property type="entry name" value="RING/U-box"/>
    <property type="match status" value="1"/>
</dbReference>
<dbReference type="InterPro" id="IPR013083">
    <property type="entry name" value="Znf_RING/FYVE/PHD"/>
</dbReference>
<dbReference type="InterPro" id="IPR003613">
    <property type="entry name" value="Ubox_domain"/>
</dbReference>
<gene>
    <name evidence="8" type="ORF">Taro_022315</name>
</gene>
<evidence type="ECO:0000313" key="9">
    <source>
        <dbReference type="Proteomes" id="UP000652761"/>
    </source>
</evidence>
<reference evidence="8" key="1">
    <citation type="submission" date="2017-07" db="EMBL/GenBank/DDBJ databases">
        <title>Taro Niue Genome Assembly and Annotation.</title>
        <authorList>
            <person name="Atibalentja N."/>
            <person name="Keating K."/>
            <person name="Fields C.J."/>
        </authorList>
    </citation>
    <scope>NUCLEOTIDE SEQUENCE</scope>
    <source>
        <strain evidence="8">Niue_2</strain>
        <tissue evidence="8">Leaf</tissue>
    </source>
</reference>
<evidence type="ECO:0000256" key="1">
    <source>
        <dbReference type="ARBA" id="ARBA00000900"/>
    </source>
</evidence>
<dbReference type="InterPro" id="IPR000225">
    <property type="entry name" value="Armadillo"/>
</dbReference>
<dbReference type="CDD" id="cd16664">
    <property type="entry name" value="RING-Ubox_PUB"/>
    <property type="match status" value="1"/>
</dbReference>
<evidence type="ECO:0000313" key="8">
    <source>
        <dbReference type="EMBL" id="MQL89737.1"/>
    </source>
</evidence>
<dbReference type="EC" id="2.3.2.27" evidence="3"/>
<dbReference type="SUPFAM" id="SSF48371">
    <property type="entry name" value="ARM repeat"/>
    <property type="match status" value="1"/>
</dbReference>
<keyword evidence="5" id="KW-0833">Ubl conjugation pathway</keyword>
<dbReference type="PROSITE" id="PS50176">
    <property type="entry name" value="ARM_REPEAT"/>
    <property type="match status" value="1"/>
</dbReference>
<dbReference type="OrthoDB" id="10064100at2759"/>
<evidence type="ECO:0000256" key="6">
    <source>
        <dbReference type="PROSITE-ProRule" id="PRU00259"/>
    </source>
</evidence>
<dbReference type="GO" id="GO:0061630">
    <property type="term" value="F:ubiquitin protein ligase activity"/>
    <property type="evidence" value="ECO:0007669"/>
    <property type="project" value="UniProtKB-EC"/>
</dbReference>
<evidence type="ECO:0000256" key="3">
    <source>
        <dbReference type="ARBA" id="ARBA00012483"/>
    </source>
</evidence>
<dbReference type="InterPro" id="IPR011989">
    <property type="entry name" value="ARM-like"/>
</dbReference>
<dbReference type="FunFam" id="3.30.40.10:FF:000442">
    <property type="entry name" value="RING-type E3 ubiquitin transferase"/>
    <property type="match status" value="1"/>
</dbReference>
<evidence type="ECO:0000256" key="2">
    <source>
        <dbReference type="ARBA" id="ARBA00004906"/>
    </source>
</evidence>
<proteinExistence type="predicted"/>
<evidence type="ECO:0000256" key="4">
    <source>
        <dbReference type="ARBA" id="ARBA00022679"/>
    </source>
</evidence>
<keyword evidence="9" id="KW-1185">Reference proteome</keyword>